<reference evidence="8 9" key="1">
    <citation type="submission" date="2024-04" db="EMBL/GenBank/DDBJ databases">
        <title>Defined microbial consortia suppress multidrug-resistant proinflammatory Enterobacteriaceae via ecological control.</title>
        <authorList>
            <person name="Furuichi M."/>
            <person name="Kawaguchi T."/>
            <person name="Pust M."/>
            <person name="Yasuma K."/>
            <person name="Plichta D."/>
            <person name="Hasegawa N."/>
            <person name="Ohya T."/>
            <person name="Bhattarai S."/>
            <person name="Sasajima S."/>
            <person name="Aoto Y."/>
            <person name="Tuganbaev T."/>
            <person name="Yaginuma M."/>
            <person name="Ueda M."/>
            <person name="Okahashi N."/>
            <person name="Amafuji K."/>
            <person name="Kiridooshi Y."/>
            <person name="Sugita K."/>
            <person name="Strazar M."/>
            <person name="Skelly A."/>
            <person name="Suda W."/>
            <person name="Hattori M."/>
            <person name="Nakamoto N."/>
            <person name="Caballero S."/>
            <person name="Norman J."/>
            <person name="Olle B."/>
            <person name="Tanoue T."/>
            <person name="Arita M."/>
            <person name="Bucci V."/>
            <person name="Atarashi K."/>
            <person name="Xavier R."/>
            <person name="Honda K."/>
        </authorList>
    </citation>
    <scope>NUCLEOTIDE SEQUENCE [LARGE SCALE GENOMIC DNA]</scope>
    <source>
        <strain evidence="9">k04-0078-D8-1</strain>
    </source>
</reference>
<comment type="subcellular location">
    <subcellularLocation>
        <location evidence="1">Cell membrane</location>
        <topology evidence="1">Multi-pass membrane protein</topology>
    </subcellularLocation>
</comment>
<dbReference type="Proteomes" id="UP001600943">
    <property type="component" value="Unassembled WGS sequence"/>
</dbReference>
<evidence type="ECO:0000256" key="2">
    <source>
        <dbReference type="ARBA" id="ARBA00022475"/>
    </source>
</evidence>
<keyword evidence="3 6" id="KW-0812">Transmembrane</keyword>
<keyword evidence="5 6" id="KW-0472">Membrane</keyword>
<proteinExistence type="predicted"/>
<evidence type="ECO:0000313" key="8">
    <source>
        <dbReference type="EMBL" id="GAA6411569.1"/>
    </source>
</evidence>
<dbReference type="Pfam" id="PF00482">
    <property type="entry name" value="T2SSF"/>
    <property type="match status" value="1"/>
</dbReference>
<feature type="domain" description="Type II secretion system protein GspF" evidence="7">
    <location>
        <begin position="74"/>
        <end position="204"/>
    </location>
</feature>
<feature type="transmembrane region" description="Helical" evidence="6">
    <location>
        <begin position="192"/>
        <end position="212"/>
    </location>
</feature>
<evidence type="ECO:0000256" key="1">
    <source>
        <dbReference type="ARBA" id="ARBA00004651"/>
    </source>
</evidence>
<evidence type="ECO:0000313" key="9">
    <source>
        <dbReference type="Proteomes" id="UP001600943"/>
    </source>
</evidence>
<evidence type="ECO:0000256" key="5">
    <source>
        <dbReference type="ARBA" id="ARBA00023136"/>
    </source>
</evidence>
<dbReference type="InterPro" id="IPR018076">
    <property type="entry name" value="T2SS_GspF_dom"/>
</dbReference>
<keyword evidence="4 6" id="KW-1133">Transmembrane helix</keyword>
<evidence type="ECO:0000256" key="3">
    <source>
        <dbReference type="ARBA" id="ARBA00022692"/>
    </source>
</evidence>
<dbReference type="EMBL" id="BAABYW010000002">
    <property type="protein sequence ID" value="GAA6411569.1"/>
    <property type="molecule type" value="Genomic_DNA"/>
</dbReference>
<dbReference type="PANTHER" id="PTHR35007:SF2">
    <property type="entry name" value="PILUS ASSEMBLE PROTEIN"/>
    <property type="match status" value="1"/>
</dbReference>
<name>A0ABQ0BJF1_9FIRM</name>
<evidence type="ECO:0000256" key="6">
    <source>
        <dbReference type="SAM" id="Phobius"/>
    </source>
</evidence>
<dbReference type="PANTHER" id="PTHR35007">
    <property type="entry name" value="INTEGRAL MEMBRANE PROTEIN-RELATED"/>
    <property type="match status" value="1"/>
</dbReference>
<organism evidence="8 9">
    <name type="scientific">Blautia hominis</name>
    <dbReference type="NCBI Taxonomy" id="2025493"/>
    <lineage>
        <taxon>Bacteria</taxon>
        <taxon>Bacillati</taxon>
        <taxon>Bacillota</taxon>
        <taxon>Clostridia</taxon>
        <taxon>Lachnospirales</taxon>
        <taxon>Lachnospiraceae</taxon>
        <taxon>Blautia</taxon>
    </lineage>
</organism>
<gene>
    <name evidence="8" type="ORF">K040078D81_56860</name>
</gene>
<protein>
    <recommendedName>
        <fullName evidence="7">Type II secretion system protein GspF domain-containing protein</fullName>
    </recommendedName>
</protein>
<feature type="transmembrane region" description="Helical" evidence="6">
    <location>
        <begin position="22"/>
        <end position="51"/>
    </location>
</feature>
<accession>A0ABQ0BJF1</accession>
<keyword evidence="9" id="KW-1185">Reference proteome</keyword>
<comment type="caution">
    <text evidence="8">The sequence shown here is derived from an EMBL/GenBank/DDBJ whole genome shotgun (WGS) entry which is preliminary data.</text>
</comment>
<sequence>MKMDYEHYKLTILEWARYLGESVLICVIIDALCYQSLLTFLFMLPIPFWYIRQRKRQLLLLRRRRLHHQFRDALNALGAGISAGYSLENAVLEAGKDMDRIYGPDREISRELAYMAAQMRVSVPVEKLFYDLGHRSRVEDIRSFSEILAQSKRMGGNMRETIQNCVRIMEDKIDVKKEIDAMLAARKMEQNIMSFMPVGIILYMRLTSPGFMDVLYHNAAGVCIMTAGLGCYAGAFIWGRRIVEIEV</sequence>
<evidence type="ECO:0000256" key="4">
    <source>
        <dbReference type="ARBA" id="ARBA00022989"/>
    </source>
</evidence>
<evidence type="ECO:0000259" key="7">
    <source>
        <dbReference type="Pfam" id="PF00482"/>
    </source>
</evidence>
<feature type="transmembrane region" description="Helical" evidence="6">
    <location>
        <begin position="218"/>
        <end position="238"/>
    </location>
</feature>
<keyword evidence="2" id="KW-1003">Cell membrane</keyword>